<dbReference type="GeneID" id="136809871"/>
<evidence type="ECO:0000259" key="8">
    <source>
        <dbReference type="PROSITE" id="PS51194"/>
    </source>
</evidence>
<dbReference type="PANTHER" id="PTHR14074:SF16">
    <property type="entry name" value="ANTIVIRAL INNATE IMMUNE RESPONSE RECEPTOR RIG-I"/>
    <property type="match status" value="1"/>
</dbReference>
<keyword evidence="5" id="KW-0067">ATP-binding</keyword>
<dbReference type="GO" id="GO:0016787">
    <property type="term" value="F:hydrolase activity"/>
    <property type="evidence" value="ECO:0007669"/>
    <property type="project" value="UniProtKB-KW"/>
</dbReference>
<dbReference type="SUPFAM" id="SSF52540">
    <property type="entry name" value="P-loop containing nucleoside triphosphate hydrolases"/>
    <property type="match status" value="1"/>
</dbReference>
<dbReference type="InterPro" id="IPR027417">
    <property type="entry name" value="P-loop_NTPase"/>
</dbReference>
<dbReference type="AlphaFoldDB" id="A0A7M5VGD1"/>
<proteinExistence type="inferred from homology"/>
<accession>A0A7M5VGD1</accession>
<evidence type="ECO:0000256" key="2">
    <source>
        <dbReference type="ARBA" id="ARBA00022741"/>
    </source>
</evidence>
<dbReference type="Proteomes" id="UP000594262">
    <property type="component" value="Unplaced"/>
</dbReference>
<comment type="cofactor">
    <cofactor evidence="1">
        <name>Mg(2+)</name>
        <dbReference type="ChEBI" id="CHEBI:18420"/>
    </cofactor>
</comment>
<dbReference type="OrthoDB" id="2392202at2759"/>
<dbReference type="InterPro" id="IPR001650">
    <property type="entry name" value="Helicase_C-like"/>
</dbReference>
<evidence type="ECO:0000256" key="4">
    <source>
        <dbReference type="ARBA" id="ARBA00022806"/>
    </source>
</evidence>
<dbReference type="CDD" id="cd18034">
    <property type="entry name" value="DEXHc_dicer"/>
    <property type="match status" value="1"/>
</dbReference>
<keyword evidence="3" id="KW-0378">Hydrolase</keyword>
<reference evidence="9" key="1">
    <citation type="submission" date="2021-01" db="UniProtKB">
        <authorList>
            <consortium name="EnsemblMetazoa"/>
        </authorList>
    </citation>
    <scope>IDENTIFICATION</scope>
</reference>
<dbReference type="InterPro" id="IPR006935">
    <property type="entry name" value="Helicase/UvrB_N"/>
</dbReference>
<dbReference type="PROSITE" id="PS51194">
    <property type="entry name" value="HELICASE_CTER"/>
    <property type="match status" value="1"/>
</dbReference>
<dbReference type="PROSITE" id="PS51192">
    <property type="entry name" value="HELICASE_ATP_BIND_1"/>
    <property type="match status" value="1"/>
</dbReference>
<dbReference type="EnsemblMetazoa" id="CLYHEMT011852.1">
    <property type="protein sequence ID" value="CLYHEMP011852.1"/>
    <property type="gene ID" value="CLYHEMG011852"/>
</dbReference>
<protein>
    <submittedName>
        <fullName evidence="9">Uncharacterized protein</fullName>
    </submittedName>
</protein>
<dbReference type="Pfam" id="PF00271">
    <property type="entry name" value="Helicase_C"/>
    <property type="match status" value="1"/>
</dbReference>
<keyword evidence="10" id="KW-1185">Reference proteome</keyword>
<dbReference type="InterPro" id="IPR051363">
    <property type="entry name" value="RLR_Helicase"/>
</dbReference>
<dbReference type="GO" id="GO:0005737">
    <property type="term" value="C:cytoplasm"/>
    <property type="evidence" value="ECO:0007669"/>
    <property type="project" value="TreeGrafter"/>
</dbReference>
<evidence type="ECO:0000256" key="6">
    <source>
        <dbReference type="ARBA" id="ARBA00035116"/>
    </source>
</evidence>
<dbReference type="SMART" id="SM00490">
    <property type="entry name" value="HELICc"/>
    <property type="match status" value="1"/>
</dbReference>
<evidence type="ECO:0000259" key="7">
    <source>
        <dbReference type="PROSITE" id="PS51192"/>
    </source>
</evidence>
<dbReference type="Pfam" id="PF04851">
    <property type="entry name" value="ResIII"/>
    <property type="match status" value="1"/>
</dbReference>
<dbReference type="GO" id="GO:0005524">
    <property type="term" value="F:ATP binding"/>
    <property type="evidence" value="ECO:0007669"/>
    <property type="project" value="UniProtKB-KW"/>
</dbReference>
<feature type="domain" description="Helicase ATP-binding" evidence="7">
    <location>
        <begin position="68"/>
        <end position="243"/>
    </location>
</feature>
<dbReference type="GO" id="GO:0004386">
    <property type="term" value="F:helicase activity"/>
    <property type="evidence" value="ECO:0007669"/>
    <property type="project" value="UniProtKB-KW"/>
</dbReference>
<evidence type="ECO:0000256" key="5">
    <source>
        <dbReference type="ARBA" id="ARBA00022840"/>
    </source>
</evidence>
<dbReference type="PANTHER" id="PTHR14074">
    <property type="entry name" value="HELICASE WITH DEATH DOMAIN-RELATED"/>
    <property type="match status" value="1"/>
</dbReference>
<feature type="domain" description="Helicase C-terminal" evidence="8">
    <location>
        <begin position="442"/>
        <end position="623"/>
    </location>
</feature>
<keyword evidence="2" id="KW-0547">Nucleotide-binding</keyword>
<dbReference type="SMART" id="SM00487">
    <property type="entry name" value="DEXDc"/>
    <property type="match status" value="1"/>
</dbReference>
<name>A0A7M5VGD1_9CNID</name>
<dbReference type="GO" id="GO:0003677">
    <property type="term" value="F:DNA binding"/>
    <property type="evidence" value="ECO:0007669"/>
    <property type="project" value="InterPro"/>
</dbReference>
<evidence type="ECO:0000256" key="1">
    <source>
        <dbReference type="ARBA" id="ARBA00001946"/>
    </source>
</evidence>
<comment type="similarity">
    <text evidence="6">Belongs to the helicase family. Dicer subfamily.</text>
</comment>
<evidence type="ECO:0000256" key="3">
    <source>
        <dbReference type="ARBA" id="ARBA00022801"/>
    </source>
</evidence>
<dbReference type="FunFam" id="3.40.50.300:FF:000628">
    <property type="entry name" value="Endoribonuclease Dicer"/>
    <property type="match status" value="1"/>
</dbReference>
<dbReference type="RefSeq" id="XP_066922529.1">
    <property type="nucleotide sequence ID" value="XM_067066428.1"/>
</dbReference>
<dbReference type="InterPro" id="IPR014001">
    <property type="entry name" value="Helicase_ATP-bd"/>
</dbReference>
<evidence type="ECO:0000313" key="9">
    <source>
        <dbReference type="EnsemblMetazoa" id="CLYHEMP011852.1"/>
    </source>
</evidence>
<dbReference type="Gene3D" id="3.40.50.300">
    <property type="entry name" value="P-loop containing nucleotide triphosphate hydrolases"/>
    <property type="match status" value="2"/>
</dbReference>
<keyword evidence="4" id="KW-0347">Helicase</keyword>
<sequence length="654" mass="74957">MFRICRNKFIFQSTNQLVAKIMKRSSIGSPTSPLRSPRNGLQTVGTVENVPDFHQQAIQQARPYQVEILEEAIKDNTIVCLGTGTGKTFISVMLIRDKQDQIKGKFEDGGKRTFFLVNTVPLAEQQAKAVSQNTSLKVKHYTGDMGVDFWDQDTWVKEFNENDVLVMTAQILVNILTHGFFTRENINLLIMDECHNATKKHPYVRVMEFLPVTGGPHIMGLTASIINEKYKKSPDKDSIRDFLDDRMKILETTMRSKCITCSDREATSKYATKPVESVLMFSSKYKINDFDKMNLFIFKLKREFQEASEMFDLQKKQAKVDKSLFRNVSYFDVINRTSRLGFKDACAIASDAVKLGLQILETLGPISTFDAIEILSGQLEKHKKRFSTENGKVLRDCSNVFNKFETGYREAVIKEGFGEPDRVIPLQPFITNKAHVFLTDVLLQEKLNFQRQNKELHAIMFVQRRCTAIILSQLIQRMVKSDSNTYQGISSEYVLGHGFDENIRLADSFMKSTEQSKILTRFKAAEFNVLVATSVVEEGLDVRKCNLVVRFDGIFNYREYAQSKGRARAKDSKFIVMASEEDYEDTSRQLEVMQKIESVLFDKCQDRELPTEDEIREQMFDEIDEMVNTIFSEDGNARIKPHYAVSLLYRSGGT</sequence>
<organism evidence="9 10">
    <name type="scientific">Clytia hemisphaerica</name>
    <dbReference type="NCBI Taxonomy" id="252671"/>
    <lineage>
        <taxon>Eukaryota</taxon>
        <taxon>Metazoa</taxon>
        <taxon>Cnidaria</taxon>
        <taxon>Hydrozoa</taxon>
        <taxon>Hydroidolina</taxon>
        <taxon>Leptothecata</taxon>
        <taxon>Obeliida</taxon>
        <taxon>Clytiidae</taxon>
        <taxon>Clytia</taxon>
    </lineage>
</organism>
<evidence type="ECO:0000313" key="10">
    <source>
        <dbReference type="Proteomes" id="UP000594262"/>
    </source>
</evidence>